<dbReference type="PANTHER" id="PTHR33269">
    <property type="entry name" value="NADH-UBIQUINONE OXIDOREDUCTASE CHAIN 6"/>
    <property type="match status" value="1"/>
</dbReference>
<keyword evidence="4" id="KW-0812">Transmembrane</keyword>
<feature type="transmembrane region" description="Helical" evidence="4">
    <location>
        <begin position="72"/>
        <end position="92"/>
    </location>
</feature>
<feature type="transmembrane region" description="Helical" evidence="4">
    <location>
        <begin position="104"/>
        <end position="128"/>
    </location>
</feature>
<dbReference type="PANTHER" id="PTHR33269:SF17">
    <property type="entry name" value="NADH-UBIQUINONE OXIDOREDUCTASE CHAIN 6"/>
    <property type="match status" value="1"/>
</dbReference>
<comment type="subunit">
    <text evidence="3">Composed of 13 different subunits. Subunits NuoA, H, J, K, L, M, N constitute the membrane sector of the complex.</text>
</comment>
<dbReference type="Pfam" id="PF00499">
    <property type="entry name" value="Oxidored_q3"/>
    <property type="match status" value="1"/>
</dbReference>
<dbReference type="Proteomes" id="UP000298636">
    <property type="component" value="Chromosome"/>
</dbReference>
<feature type="transmembrane region" description="Helical" evidence="4">
    <location>
        <begin position="20"/>
        <end position="37"/>
    </location>
</feature>
<proteinExistence type="inferred from homology"/>
<dbReference type="EMBL" id="CP032998">
    <property type="protein sequence ID" value="QCI26299.1"/>
    <property type="molecule type" value="Genomic_DNA"/>
</dbReference>
<gene>
    <name evidence="5" type="ORF">D9V79_00545</name>
</gene>
<sequence>MLCLLILKIYYLRIYIMKLMFYFFSLLTVVFTILSVFQNNIVYSLFYLSASIISTSAIFFLLGSYFIGVLQIIIYAGAIMVLFIFSVMMFDLNEKIKRNKKNRLLMWLYPIVLFILFLLLIFRKLLYFRDKYIIRSEINLHVLGINLFGPYILIVEFASLLLLSALIMVLIIANNQQLKNIFVNKNKD</sequence>
<dbReference type="GO" id="GO:0048038">
    <property type="term" value="F:quinone binding"/>
    <property type="evidence" value="ECO:0007669"/>
    <property type="project" value="UniProtKB-UniRule"/>
</dbReference>
<dbReference type="Gene3D" id="1.20.120.1200">
    <property type="entry name" value="NADH-ubiquinone/plastoquinone oxidoreductase chain 6, subunit NuoJ"/>
    <property type="match status" value="1"/>
</dbReference>
<evidence type="ECO:0000256" key="1">
    <source>
        <dbReference type="ARBA" id="ARBA00005698"/>
    </source>
</evidence>
<feature type="transmembrane region" description="Helical" evidence="4">
    <location>
        <begin position="148"/>
        <end position="173"/>
    </location>
</feature>
<dbReference type="AlphaFoldDB" id="A0A4D6YA61"/>
<protein>
    <recommendedName>
        <fullName evidence="2 4">NADH-quinone oxidoreductase subunit J</fullName>
        <ecNumber evidence="4">7.1.1.-</ecNumber>
    </recommendedName>
</protein>
<dbReference type="GO" id="GO:0005886">
    <property type="term" value="C:plasma membrane"/>
    <property type="evidence" value="ECO:0007669"/>
    <property type="project" value="UniProtKB-SubCell"/>
</dbReference>
<feature type="transmembrane region" description="Helical" evidence="4">
    <location>
        <begin position="44"/>
        <end position="66"/>
    </location>
</feature>
<evidence type="ECO:0000256" key="3">
    <source>
        <dbReference type="ARBA" id="ARBA00025811"/>
    </source>
</evidence>
<keyword evidence="4" id="KW-1133">Transmembrane helix</keyword>
<evidence type="ECO:0000313" key="6">
    <source>
        <dbReference type="Proteomes" id="UP000298636"/>
    </source>
</evidence>
<dbReference type="GO" id="GO:0016491">
    <property type="term" value="F:oxidoreductase activity"/>
    <property type="evidence" value="ECO:0007669"/>
    <property type="project" value="UniProtKB-KW"/>
</dbReference>
<dbReference type="InterPro" id="IPR001457">
    <property type="entry name" value="NADH_UbQ/plastoQ_OxRdtase_su6"/>
</dbReference>
<evidence type="ECO:0000256" key="4">
    <source>
        <dbReference type="RuleBase" id="RU004429"/>
    </source>
</evidence>
<evidence type="ECO:0000313" key="5">
    <source>
        <dbReference type="EMBL" id="QCI26299.1"/>
    </source>
</evidence>
<keyword evidence="4" id="KW-0472">Membrane</keyword>
<comment type="catalytic activity">
    <reaction evidence="4">
        <text>a quinone + NADH + 5 H(+)(in) = a quinol + NAD(+) + 4 H(+)(out)</text>
        <dbReference type="Rhea" id="RHEA:57888"/>
        <dbReference type="ChEBI" id="CHEBI:15378"/>
        <dbReference type="ChEBI" id="CHEBI:24646"/>
        <dbReference type="ChEBI" id="CHEBI:57540"/>
        <dbReference type="ChEBI" id="CHEBI:57945"/>
        <dbReference type="ChEBI" id="CHEBI:132124"/>
    </reaction>
</comment>
<reference evidence="5 6" key="1">
    <citation type="submission" date="2018-10" db="EMBL/GenBank/DDBJ databases">
        <title>Comparative functional genomics of the obligate endosymbiont Buchnera aphidicola.</title>
        <authorList>
            <person name="Chong R.A."/>
        </authorList>
    </citation>
    <scope>NUCLEOTIDE SEQUENCE [LARGE SCALE GENOMIC DNA]</scope>
    <source>
        <strain evidence="5 6">Ssp</strain>
    </source>
</reference>
<comment type="similarity">
    <text evidence="1 4">Belongs to the complex I subunit 6 family.</text>
</comment>
<evidence type="ECO:0000256" key="2">
    <source>
        <dbReference type="ARBA" id="ARBA00019907"/>
    </source>
</evidence>
<keyword evidence="4" id="KW-1003">Cell membrane</keyword>
<dbReference type="InterPro" id="IPR042106">
    <property type="entry name" value="Nuo/plastoQ_OxRdtase_6_NuoJ"/>
</dbReference>
<keyword evidence="5" id="KW-0560">Oxidoreductase</keyword>
<name>A0A4D6YA61_9GAMM</name>
<comment type="subcellular location">
    <subcellularLocation>
        <location evidence="4">Cell membrane</location>
        <topology evidence="4">Multi-pass membrane protein</topology>
    </subcellularLocation>
</comment>
<keyword evidence="6" id="KW-1185">Reference proteome</keyword>
<organism evidence="5 6">
    <name type="scientific">Buchnera aphidicola</name>
    <name type="common">Stegophylla sp.</name>
    <dbReference type="NCBI Taxonomy" id="2315800"/>
    <lineage>
        <taxon>Bacteria</taxon>
        <taxon>Pseudomonadati</taxon>
        <taxon>Pseudomonadota</taxon>
        <taxon>Gammaproteobacteria</taxon>
        <taxon>Enterobacterales</taxon>
        <taxon>Erwiniaceae</taxon>
        <taxon>Buchnera</taxon>
    </lineage>
</organism>
<dbReference type="OrthoDB" id="9790848at2"/>
<keyword evidence="4" id="KW-0874">Quinone</keyword>
<comment type="function">
    <text evidence="4">NDH-1 shuttles electrons from NADH, via FMN and iron-sulfur (Fe-S) centers, to quinones in the respiratory chain. Couples the redox reaction to proton translocation (for every two electrons transferred, four hydrogen ions are translocated across the cytoplasmic membrane), and thus conserves the redox energy in a proton gradient.</text>
</comment>
<keyword evidence="4" id="KW-0520">NAD</keyword>
<accession>A0A4D6YA61</accession>
<dbReference type="GO" id="GO:0008137">
    <property type="term" value="F:NADH dehydrogenase (ubiquinone) activity"/>
    <property type="evidence" value="ECO:0007669"/>
    <property type="project" value="UniProtKB-UniRule"/>
</dbReference>
<dbReference type="EC" id="7.1.1.-" evidence="4"/>